<reference evidence="1 2" key="1">
    <citation type="submission" date="2018-12" db="EMBL/GenBank/DDBJ databases">
        <authorList>
            <person name="Betsko A.J."/>
            <person name="Stoner T.H."/>
            <person name="Garlena R.A."/>
            <person name="Russell D.A."/>
            <person name="Pope W.H."/>
            <person name="Jacobs-Sera D."/>
            <person name="Hatfull G.F."/>
        </authorList>
    </citation>
    <scope>NUCLEOTIDE SEQUENCE [LARGE SCALE GENOMIC DNA]</scope>
</reference>
<sequence length="63" mass="7206">MTYEPTYRYYTLDCDACKKTVGMNTDGQLPSRGLTICVDCWMSPGDLPEYLRSTLRYDQAGKL</sequence>
<accession>A0A3S9UB44</accession>
<evidence type="ECO:0000313" key="2">
    <source>
        <dbReference type="Proteomes" id="UP000287876"/>
    </source>
</evidence>
<dbReference type="EMBL" id="MK279849">
    <property type="protein sequence ID" value="AZS07498.1"/>
    <property type="molecule type" value="Genomic_DNA"/>
</dbReference>
<name>A0A3S9UB44_9CAUD</name>
<protein>
    <submittedName>
        <fullName evidence="1">Uncharacterized protein</fullName>
    </submittedName>
</protein>
<dbReference type="Proteomes" id="UP000287876">
    <property type="component" value="Segment"/>
</dbReference>
<proteinExistence type="predicted"/>
<organism evidence="1 2">
    <name type="scientific">Mycobacterium phage Duke13</name>
    <dbReference type="NCBI Taxonomy" id="2499038"/>
    <lineage>
        <taxon>Viruses</taxon>
        <taxon>Duplodnaviria</taxon>
        <taxon>Heunggongvirae</taxon>
        <taxon>Uroviricota</taxon>
        <taxon>Caudoviricetes</taxon>
        <taxon>Omegavirus</taxon>
        <taxon>Omegavirus baka</taxon>
    </lineage>
</organism>
<gene>
    <name evidence="1" type="primary">161</name>
    <name evidence="1" type="ORF">PBI_DUKE13_161</name>
</gene>
<evidence type="ECO:0000313" key="1">
    <source>
        <dbReference type="EMBL" id="AZS07498.1"/>
    </source>
</evidence>